<dbReference type="RefSeq" id="WP_145088109.1">
    <property type="nucleotide sequence ID" value="NZ_CP036274.1"/>
</dbReference>
<feature type="chain" id="PRO_5021818385" description="Carboxypeptidase regulatory-like domain-containing protein" evidence="1">
    <location>
        <begin position="25"/>
        <end position="143"/>
    </location>
</feature>
<sequence length="143" mass="14916" precursor="true">MKTTRISIAGCTLALLAFALGCGASSKFEPVTGELVFPDGTPVSGLEGGQVTFRQQSIGKEEVPVSASGSIDAQGKFSLATEQLNDGAPIGTYDILIKVPEPSGDVPLPPVIHAKYGKFETAGISQEVKEGTNHFKITVEPAR</sequence>
<dbReference type="KEGG" id="aagg:ETAA8_23420"/>
<evidence type="ECO:0000313" key="3">
    <source>
        <dbReference type="Proteomes" id="UP000315017"/>
    </source>
</evidence>
<organism evidence="2 3">
    <name type="scientific">Anatilimnocola aggregata</name>
    <dbReference type="NCBI Taxonomy" id="2528021"/>
    <lineage>
        <taxon>Bacteria</taxon>
        <taxon>Pseudomonadati</taxon>
        <taxon>Planctomycetota</taxon>
        <taxon>Planctomycetia</taxon>
        <taxon>Pirellulales</taxon>
        <taxon>Pirellulaceae</taxon>
        <taxon>Anatilimnocola</taxon>
    </lineage>
</organism>
<keyword evidence="1" id="KW-0732">Signal</keyword>
<gene>
    <name evidence="2" type="ORF">ETAA8_23420</name>
</gene>
<dbReference type="AlphaFoldDB" id="A0A517YAJ5"/>
<proteinExistence type="predicted"/>
<dbReference type="Proteomes" id="UP000315017">
    <property type="component" value="Chromosome"/>
</dbReference>
<evidence type="ECO:0008006" key="4">
    <source>
        <dbReference type="Google" id="ProtNLM"/>
    </source>
</evidence>
<keyword evidence="3" id="KW-1185">Reference proteome</keyword>
<name>A0A517YAJ5_9BACT</name>
<evidence type="ECO:0000256" key="1">
    <source>
        <dbReference type="SAM" id="SignalP"/>
    </source>
</evidence>
<dbReference type="EMBL" id="CP036274">
    <property type="protein sequence ID" value="QDU27255.1"/>
    <property type="molecule type" value="Genomic_DNA"/>
</dbReference>
<accession>A0A517YAJ5</accession>
<dbReference type="OrthoDB" id="281179at2"/>
<evidence type="ECO:0000313" key="2">
    <source>
        <dbReference type="EMBL" id="QDU27255.1"/>
    </source>
</evidence>
<reference evidence="2 3" key="1">
    <citation type="submission" date="2019-02" db="EMBL/GenBank/DDBJ databases">
        <title>Deep-cultivation of Planctomycetes and their phenomic and genomic characterization uncovers novel biology.</title>
        <authorList>
            <person name="Wiegand S."/>
            <person name="Jogler M."/>
            <person name="Boedeker C."/>
            <person name="Pinto D."/>
            <person name="Vollmers J."/>
            <person name="Rivas-Marin E."/>
            <person name="Kohn T."/>
            <person name="Peeters S.H."/>
            <person name="Heuer A."/>
            <person name="Rast P."/>
            <person name="Oberbeckmann S."/>
            <person name="Bunk B."/>
            <person name="Jeske O."/>
            <person name="Meyerdierks A."/>
            <person name="Storesund J.E."/>
            <person name="Kallscheuer N."/>
            <person name="Luecker S."/>
            <person name="Lage O.M."/>
            <person name="Pohl T."/>
            <person name="Merkel B.J."/>
            <person name="Hornburger P."/>
            <person name="Mueller R.-W."/>
            <person name="Bruemmer F."/>
            <person name="Labrenz M."/>
            <person name="Spormann A.M."/>
            <person name="Op den Camp H."/>
            <person name="Overmann J."/>
            <person name="Amann R."/>
            <person name="Jetten M.S.M."/>
            <person name="Mascher T."/>
            <person name="Medema M.H."/>
            <person name="Devos D.P."/>
            <person name="Kaster A.-K."/>
            <person name="Ovreas L."/>
            <person name="Rohde M."/>
            <person name="Galperin M.Y."/>
            <person name="Jogler C."/>
        </authorList>
    </citation>
    <scope>NUCLEOTIDE SEQUENCE [LARGE SCALE GENOMIC DNA]</scope>
    <source>
        <strain evidence="2 3">ETA_A8</strain>
    </source>
</reference>
<feature type="signal peptide" evidence="1">
    <location>
        <begin position="1"/>
        <end position="24"/>
    </location>
</feature>
<dbReference type="PROSITE" id="PS51257">
    <property type="entry name" value="PROKAR_LIPOPROTEIN"/>
    <property type="match status" value="1"/>
</dbReference>
<protein>
    <recommendedName>
        <fullName evidence="4">Carboxypeptidase regulatory-like domain-containing protein</fullName>
    </recommendedName>
</protein>